<feature type="transmembrane region" description="Helical" evidence="1">
    <location>
        <begin position="70"/>
        <end position="90"/>
    </location>
</feature>
<feature type="transmembrane region" description="Helical" evidence="1">
    <location>
        <begin position="37"/>
        <end position="58"/>
    </location>
</feature>
<feature type="transmembrane region" description="Helical" evidence="1">
    <location>
        <begin position="226"/>
        <end position="249"/>
    </location>
</feature>
<evidence type="ECO:0008006" key="3">
    <source>
        <dbReference type="Google" id="ProtNLM"/>
    </source>
</evidence>
<sequence>MLLNKTTKFNFLFAFLVLIIFSILSLSEIETINSQTIISLLLFGVLIFSLISMADTVIVNYIRQCFTQNLLYAFAPLGILYILTIGYIVVVDQLTIQSVIIPLIYLFLPAILLCWDRHSPQQINWRSAVAILVVWFFIELGLVPKIDIPPQKGISFFLLIAMNSIIYSFVVIRGLDSIGYRLLPNSNDWKHACFYFGLFIAFFAIPIGFSTSFIRQTAELKPFWQFPIILLGIFLFTGLPEEILFRGLIHNLLAGRMEENRSEFFVLLIS</sequence>
<feature type="transmembrane region" description="Helical" evidence="1">
    <location>
        <begin position="96"/>
        <end position="115"/>
    </location>
</feature>
<feature type="non-terminal residue" evidence="2">
    <location>
        <position position="270"/>
    </location>
</feature>
<dbReference type="AlphaFoldDB" id="A0A382K467"/>
<keyword evidence="1" id="KW-0472">Membrane</keyword>
<evidence type="ECO:0000313" key="2">
    <source>
        <dbReference type="EMBL" id="SVC19240.1"/>
    </source>
</evidence>
<gene>
    <name evidence="2" type="ORF">METZ01_LOCUS272094</name>
</gene>
<keyword evidence="1" id="KW-1133">Transmembrane helix</keyword>
<feature type="transmembrane region" description="Helical" evidence="1">
    <location>
        <begin position="154"/>
        <end position="172"/>
    </location>
</feature>
<protein>
    <recommendedName>
        <fullName evidence="3">CPBP family intramembrane metalloprotease</fullName>
    </recommendedName>
</protein>
<dbReference type="EMBL" id="UINC01078295">
    <property type="protein sequence ID" value="SVC19240.1"/>
    <property type="molecule type" value="Genomic_DNA"/>
</dbReference>
<keyword evidence="1" id="KW-0812">Transmembrane</keyword>
<organism evidence="2">
    <name type="scientific">marine metagenome</name>
    <dbReference type="NCBI Taxonomy" id="408172"/>
    <lineage>
        <taxon>unclassified sequences</taxon>
        <taxon>metagenomes</taxon>
        <taxon>ecological metagenomes</taxon>
    </lineage>
</organism>
<reference evidence="2" key="1">
    <citation type="submission" date="2018-05" db="EMBL/GenBank/DDBJ databases">
        <authorList>
            <person name="Lanie J.A."/>
            <person name="Ng W.-L."/>
            <person name="Kazmierczak K.M."/>
            <person name="Andrzejewski T.M."/>
            <person name="Davidsen T.M."/>
            <person name="Wayne K.J."/>
            <person name="Tettelin H."/>
            <person name="Glass J.I."/>
            <person name="Rusch D."/>
            <person name="Podicherti R."/>
            <person name="Tsui H.-C.T."/>
            <person name="Winkler M.E."/>
        </authorList>
    </citation>
    <scope>NUCLEOTIDE SEQUENCE</scope>
</reference>
<feature type="transmembrane region" description="Helical" evidence="1">
    <location>
        <begin position="127"/>
        <end position="148"/>
    </location>
</feature>
<feature type="transmembrane region" description="Helical" evidence="1">
    <location>
        <begin position="193"/>
        <end position="214"/>
    </location>
</feature>
<accession>A0A382K467</accession>
<proteinExistence type="predicted"/>
<evidence type="ECO:0000256" key="1">
    <source>
        <dbReference type="SAM" id="Phobius"/>
    </source>
</evidence>
<name>A0A382K467_9ZZZZ</name>